<evidence type="ECO:0000259" key="6">
    <source>
        <dbReference type="PROSITE" id="PS50238"/>
    </source>
</evidence>
<feature type="compositionally biased region" description="Polar residues" evidence="3">
    <location>
        <begin position="333"/>
        <end position="351"/>
    </location>
</feature>
<dbReference type="SUPFAM" id="SSF48366">
    <property type="entry name" value="Ras GEF"/>
    <property type="match status" value="2"/>
</dbReference>
<dbReference type="SMART" id="SM00233">
    <property type="entry name" value="PH"/>
    <property type="match status" value="2"/>
</dbReference>
<dbReference type="PROSITE" id="PS50003">
    <property type="entry name" value="PH_DOMAIN"/>
    <property type="match status" value="1"/>
</dbReference>
<feature type="region of interest" description="Disordered" evidence="3">
    <location>
        <begin position="193"/>
        <end position="381"/>
    </location>
</feature>
<feature type="domain" description="PH" evidence="4">
    <location>
        <begin position="1821"/>
        <end position="1872"/>
    </location>
</feature>
<feature type="domain" description="N-terminal Ras-GEF" evidence="5">
    <location>
        <begin position="1191"/>
        <end position="1347"/>
    </location>
</feature>
<feature type="compositionally biased region" description="Low complexity" evidence="3">
    <location>
        <begin position="57"/>
        <end position="81"/>
    </location>
</feature>
<evidence type="ECO:0000259" key="4">
    <source>
        <dbReference type="PROSITE" id="PS50003"/>
    </source>
</evidence>
<dbReference type="InterPro" id="IPR011993">
    <property type="entry name" value="PH-like_dom_sf"/>
</dbReference>
<proteinExistence type="predicted"/>
<protein>
    <submittedName>
        <fullName evidence="7">Uncharacterized protein</fullName>
    </submittedName>
</protein>
<reference evidence="7 8" key="1">
    <citation type="submission" date="2018-02" db="EMBL/GenBank/DDBJ databases">
        <title>Genome sequence of the basidiomycete white-rot fungus Phlebia centrifuga.</title>
        <authorList>
            <person name="Granchi Z."/>
            <person name="Peng M."/>
            <person name="de Vries R.P."/>
            <person name="Hilden K."/>
            <person name="Makela M.R."/>
            <person name="Grigoriev I."/>
            <person name="Riley R."/>
        </authorList>
    </citation>
    <scope>NUCLEOTIDE SEQUENCE [LARGE SCALE GENOMIC DNA]</scope>
    <source>
        <strain evidence="7 8">FBCC195</strain>
    </source>
</reference>
<dbReference type="InterPro" id="IPR001895">
    <property type="entry name" value="RASGEF_cat_dom"/>
</dbReference>
<feature type="compositionally biased region" description="Basic and acidic residues" evidence="3">
    <location>
        <begin position="1725"/>
        <end position="1755"/>
    </location>
</feature>
<feature type="compositionally biased region" description="Low complexity" evidence="3">
    <location>
        <begin position="218"/>
        <end position="231"/>
    </location>
</feature>
<feature type="domain" description="Rho-GAP" evidence="6">
    <location>
        <begin position="1910"/>
        <end position="2106"/>
    </location>
</feature>
<dbReference type="PANTHER" id="PTHR23176">
    <property type="entry name" value="RHO/RAC/CDC GTPASE-ACTIVATING PROTEIN"/>
    <property type="match status" value="1"/>
</dbReference>
<feature type="region of interest" description="Disordered" evidence="3">
    <location>
        <begin position="476"/>
        <end position="504"/>
    </location>
</feature>
<feature type="region of interest" description="Disordered" evidence="3">
    <location>
        <begin position="1119"/>
        <end position="1172"/>
    </location>
</feature>
<feature type="compositionally biased region" description="Low complexity" evidence="3">
    <location>
        <begin position="105"/>
        <end position="115"/>
    </location>
</feature>
<dbReference type="CDD" id="cd00159">
    <property type="entry name" value="RhoGAP"/>
    <property type="match status" value="1"/>
</dbReference>
<dbReference type="Proteomes" id="UP000186601">
    <property type="component" value="Unassembled WGS sequence"/>
</dbReference>
<dbReference type="Pfam" id="PF00617">
    <property type="entry name" value="RasGEF"/>
    <property type="match status" value="1"/>
</dbReference>
<dbReference type="SMART" id="SM00324">
    <property type="entry name" value="RhoGAP"/>
    <property type="match status" value="1"/>
</dbReference>
<dbReference type="PROSITE" id="PS50212">
    <property type="entry name" value="RASGEF_NTER"/>
    <property type="match status" value="1"/>
</dbReference>
<feature type="compositionally biased region" description="Low complexity" evidence="3">
    <location>
        <begin position="284"/>
        <end position="298"/>
    </location>
</feature>
<dbReference type="Pfam" id="PF00620">
    <property type="entry name" value="RhoGAP"/>
    <property type="match status" value="1"/>
</dbReference>
<dbReference type="SUPFAM" id="SSF48350">
    <property type="entry name" value="GTPase activation domain, GAP"/>
    <property type="match status" value="1"/>
</dbReference>
<feature type="compositionally biased region" description="Acidic residues" evidence="3">
    <location>
        <begin position="2120"/>
        <end position="2139"/>
    </location>
</feature>
<feature type="compositionally biased region" description="Polar residues" evidence="3">
    <location>
        <begin position="201"/>
        <end position="217"/>
    </location>
</feature>
<dbReference type="InterPro" id="IPR000651">
    <property type="entry name" value="Ras-like_Gua-exchang_fac_N"/>
</dbReference>
<dbReference type="PANTHER" id="PTHR23176:SF129">
    <property type="entry name" value="RHO GTPASE ACTIVATING PROTEIN AT 16F, ISOFORM E-RELATED"/>
    <property type="match status" value="1"/>
</dbReference>
<dbReference type="Gene3D" id="2.30.29.30">
    <property type="entry name" value="Pleckstrin-homology domain (PH domain)/Phosphotyrosine-binding domain (PTB)"/>
    <property type="match status" value="1"/>
</dbReference>
<dbReference type="STRING" id="98765.A0A2R6P8N5"/>
<dbReference type="GO" id="GO:0005737">
    <property type="term" value="C:cytoplasm"/>
    <property type="evidence" value="ECO:0007669"/>
    <property type="project" value="TreeGrafter"/>
</dbReference>
<feature type="compositionally biased region" description="Low complexity" evidence="3">
    <location>
        <begin position="250"/>
        <end position="262"/>
    </location>
</feature>
<feature type="compositionally biased region" description="Low complexity" evidence="3">
    <location>
        <begin position="136"/>
        <end position="151"/>
    </location>
</feature>
<feature type="compositionally biased region" description="Basic and acidic residues" evidence="3">
    <location>
        <begin position="1075"/>
        <end position="1090"/>
    </location>
</feature>
<evidence type="ECO:0000313" key="8">
    <source>
        <dbReference type="Proteomes" id="UP000186601"/>
    </source>
</evidence>
<evidence type="ECO:0000256" key="2">
    <source>
        <dbReference type="PROSITE-ProRule" id="PRU00135"/>
    </source>
</evidence>
<keyword evidence="1" id="KW-0343">GTPase activation</keyword>
<sequence length="2182" mass="240654">MNPRRPTPSVNTLSPPDAGLSPQGSRSPGSQNFPRSVSPSNGFTQFLSKPTKWFNRSHSSGSLPGRSSTSSSEPRSSSSSGRKPKISHPTDPRPLLDQLRPEPAPGLSGLSGAGSRSVLDLSLARTTTAFETSRGTSPSLNPSSPSRTTPSRGLGDLRSISRKPWSKSADDLGKLSYSIPMLSPIDTSFHDKVESYRSNRNDSVGSRDTPTTSHSPKSTISPTFPFPTITTNAEPPLSSSPPQRAQLPASTTGSSPVSGVTPPLTPNSQQNTGHIHARSHSFTPRLPSKLSSPKLGLVPPSPKRKGSSSETDKAGLNSNIGHAPKPTFPFGFGSSSGINRSTSPLSVSTEAISPLDRPGGSSGLLAPPAILDPGGDAKGDKRTSQLIYHSGFINRFADFSPSTLNTRVNHSYMSGSGGLTLAKGWKPFKLVLKGSKLYFYKPPGDRSAAVKELFPTELVVVLEDEGLAENEIEVKDEVVKEQGEGTPRSAKGKDRDEGRRKRTFWGSTTHPSLVCAEGVERGTFEALIHEAVFGTTFHESSRELQGSEGVSDAAPRGQSQWQSFASAIMMALPSLIDRTQFESEFRRCCTMLLASSSDTDEKREMAVSKIVWLADQYITFYGVPSDGIAWEEWRSNTIPASGQGPSLPGLPQSASMQALYTLSPQLPSTAQVPGTEMSPDLGAFSPRPGANSRMLSLLDALGNTPASKGSSVPTSNSWQILLEEGGLTRDILLRLDNQLIARSLFLFNQHALQQLPDNITFASCPLDGSEMPAKTEDTSIPVSPLAPFLGNDDHPHWLTKVVLIQILISDSPTAPASQMTVNFGRNMDMNTPARAHSRSDVISAWARIGELCRRTGDDCSWRAIFAALCSRPIARLDKVWKRVDGEAMRTVQSWVYPHDGADVASVNEPKHIPWAGARVVEMQEKLDAARLQDTAEWKVAPLLEASDIFLGMRQEFSLCSKKPMIDKVDDASDLESLGRHWQSLCFQGSGNVGVASKLKRIDQFMSLSLAAEPRRKGLFEPYYWTRPPAQQAFHPLTPLLFPEPLPTMAFVNRALIHRGRLESTTSSLNIQDLQQLREGKHPPDSQKRGNSELNPGDALDLGGTIIMVYEGELMLLVQPGDVPSQTPSRPPSTVAEPQTPDKPFNRNPSVRVKPGSKGLDRKPSQLRRSSLPALSKKPSFEIADVATERPLRVVIQAGTLDRLVDILVEGLHGVSVSVADDNGEMPLNDKKMRELKVDMTEFSRVWWSTFRSFVTPHVFFELLRKRYVSAQIKSQSPSGAEVASLVRSRSEVLETINRWIHDGGGAQDALDDPHLYCSIMSFFRHPTDHSPPTGVSTANAPAIHHGFSLVNNNLKAVFTSFTAQTRRPTARTTPVLEPIAEASSDSEFGSKPPDIDKISPEELVNNLDAMAYATFRNVGQEDLFVAADIMEVQTADRTGWFPSREPNAISDEVEIQSIHTYLHDVEPSTMISELSQESLYRLLPPTIRGCIRAFTILRKWLVSKLVAFRIGLRTRHARMELILKAIEVCRLRNAEPGTTEPSVADRPCIRSFVEAVLSSAAVSMESRMYHRAWQSVASNRGTTCDSLSGLLNKITVGTPAPSDPLTVDMGWLLERTIEIISLPDLIESSIQENLALVNFEKRRSINGLLTNSPPLGLRGKTRHRTEVNRKDFERLNNIEQELTTVHFDLRVIREDAYREVTQAAMALTRRQQVRPFQALVSAQQEKNKRDRTLRDKLSREKRQEQQRQDRREEYLNKAMHTRRPALPAQKQHRNKKSVSSAFMQLMRPISSAFSSDTVSFTTKRTPAELDFMPTGKPAMVLNVADARVSRFVNNERSFTFQLDTEDGGHYLLQAIDKADMNKWMDTVERVSKMAAKRRLTYLGNNPKMQMSEHLAAAGSTSRDPRAVFGVDLEYLLERDSPDGDVPSGTIPPVILRLIEEVESRGLQEIGIYRLAGAHSEVNAFRDAMNRGEWPVERYTDINTVCDLIKSWFRVLPGGMFPAPLHIKVMDAAGAGEVDLDTKLSNIRRVIQDLPRARYDLLKRLMEHLDKVTDFEENNQMTAESLATVFSPNLLRAPDDDVGFFFANMGAAHRATKILITHAHAVFNDVEPDLDVDHDEEEYEHFDEPIPEEDEEDEELLSAAHEQSDEEEAGSQIAVVISHAPVLDFTLPSPCDLTIPMPP</sequence>
<evidence type="ECO:0000256" key="3">
    <source>
        <dbReference type="SAM" id="MobiDB-lite"/>
    </source>
</evidence>
<dbReference type="OrthoDB" id="79452at2759"/>
<dbReference type="Gene3D" id="1.20.870.10">
    <property type="entry name" value="Son of sevenless (SoS) protein Chain: S domain 1"/>
    <property type="match status" value="1"/>
</dbReference>
<dbReference type="InterPro" id="IPR036964">
    <property type="entry name" value="RASGEF_cat_dom_sf"/>
</dbReference>
<gene>
    <name evidence="7" type="ORF">PHLCEN_2v5222</name>
</gene>
<accession>A0A2R6P8N5</accession>
<dbReference type="InterPro" id="IPR001849">
    <property type="entry name" value="PH_domain"/>
</dbReference>
<dbReference type="InterPro" id="IPR000198">
    <property type="entry name" value="RhoGAP_dom"/>
</dbReference>
<feature type="region of interest" description="Disordered" evidence="3">
    <location>
        <begin position="2120"/>
        <end position="2154"/>
    </location>
</feature>
<dbReference type="Gene3D" id="1.10.840.10">
    <property type="entry name" value="Ras guanine-nucleotide exchange factors catalytic domain"/>
    <property type="match status" value="1"/>
</dbReference>
<organism evidence="7 8">
    <name type="scientific">Hermanssonia centrifuga</name>
    <dbReference type="NCBI Taxonomy" id="98765"/>
    <lineage>
        <taxon>Eukaryota</taxon>
        <taxon>Fungi</taxon>
        <taxon>Dikarya</taxon>
        <taxon>Basidiomycota</taxon>
        <taxon>Agaricomycotina</taxon>
        <taxon>Agaricomycetes</taxon>
        <taxon>Polyporales</taxon>
        <taxon>Meruliaceae</taxon>
        <taxon>Hermanssonia</taxon>
    </lineage>
</organism>
<dbReference type="InterPro" id="IPR023578">
    <property type="entry name" value="Ras_GEF_dom_sf"/>
</dbReference>
<dbReference type="GO" id="GO:0005096">
    <property type="term" value="F:GTPase activator activity"/>
    <property type="evidence" value="ECO:0007669"/>
    <property type="project" value="UniProtKB-KW"/>
</dbReference>
<dbReference type="EMBL" id="MLYV02000516">
    <property type="protein sequence ID" value="PSR87215.1"/>
    <property type="molecule type" value="Genomic_DNA"/>
</dbReference>
<feature type="region of interest" description="Disordered" evidence="3">
    <location>
        <begin position="1075"/>
        <end position="1097"/>
    </location>
</feature>
<evidence type="ECO:0000259" key="5">
    <source>
        <dbReference type="PROSITE" id="PS50212"/>
    </source>
</evidence>
<dbReference type="Gene3D" id="1.10.555.10">
    <property type="entry name" value="Rho GTPase activation protein"/>
    <property type="match status" value="1"/>
</dbReference>
<feature type="compositionally biased region" description="Polar residues" evidence="3">
    <location>
        <begin position="22"/>
        <end position="48"/>
    </location>
</feature>
<evidence type="ECO:0000256" key="1">
    <source>
        <dbReference type="ARBA" id="ARBA00022468"/>
    </source>
</evidence>
<keyword evidence="8" id="KW-1185">Reference proteome</keyword>
<evidence type="ECO:0000313" key="7">
    <source>
        <dbReference type="EMBL" id="PSR87215.1"/>
    </source>
</evidence>
<dbReference type="InterPro" id="IPR008936">
    <property type="entry name" value="Rho_GTPase_activation_prot"/>
</dbReference>
<comment type="caution">
    <text evidence="7">The sequence shown here is derived from an EMBL/GenBank/DDBJ whole genome shotgun (WGS) entry which is preliminary data.</text>
</comment>
<feature type="region of interest" description="Disordered" evidence="3">
    <location>
        <begin position="129"/>
        <end position="172"/>
    </location>
</feature>
<keyword evidence="2" id="KW-0344">Guanine-nucleotide releasing factor</keyword>
<dbReference type="GO" id="GO:0007264">
    <property type="term" value="P:small GTPase-mediated signal transduction"/>
    <property type="evidence" value="ECO:0007669"/>
    <property type="project" value="InterPro"/>
</dbReference>
<dbReference type="InterPro" id="IPR050729">
    <property type="entry name" value="Rho-GAP"/>
</dbReference>
<dbReference type="GO" id="GO:0005085">
    <property type="term" value="F:guanyl-nucleotide exchange factor activity"/>
    <property type="evidence" value="ECO:0007669"/>
    <property type="project" value="UniProtKB-KW"/>
</dbReference>
<dbReference type="PROSITE" id="PS50238">
    <property type="entry name" value="RHOGAP"/>
    <property type="match status" value="1"/>
</dbReference>
<name>A0A2R6P8N5_9APHY</name>
<feature type="region of interest" description="Disordered" evidence="3">
    <location>
        <begin position="1721"/>
        <end position="1776"/>
    </location>
</feature>
<feature type="region of interest" description="Disordered" evidence="3">
    <location>
        <begin position="1"/>
        <end position="115"/>
    </location>
</feature>
<dbReference type="SUPFAM" id="SSF50729">
    <property type="entry name" value="PH domain-like"/>
    <property type="match status" value="1"/>
</dbReference>